<dbReference type="EMBL" id="CP019628">
    <property type="protein sequence ID" value="AQP98653.1"/>
    <property type="molecule type" value="Genomic_DNA"/>
</dbReference>
<dbReference type="Proteomes" id="UP000188243">
    <property type="component" value="Chromosome"/>
</dbReference>
<protein>
    <submittedName>
        <fullName evidence="1">Uncharacterized protein</fullName>
    </submittedName>
</protein>
<organism evidence="1 2">
    <name type="scientific">Pseudoalteromonas aliena</name>
    <dbReference type="NCBI Taxonomy" id="247523"/>
    <lineage>
        <taxon>Bacteria</taxon>
        <taxon>Pseudomonadati</taxon>
        <taxon>Pseudomonadota</taxon>
        <taxon>Gammaproteobacteria</taxon>
        <taxon>Alteromonadales</taxon>
        <taxon>Pseudoalteromonadaceae</taxon>
        <taxon>Pseudoalteromonas</taxon>
    </lineage>
</organism>
<proteinExistence type="predicted"/>
<evidence type="ECO:0000313" key="2">
    <source>
        <dbReference type="Proteomes" id="UP000188243"/>
    </source>
</evidence>
<accession>A0A1Q2GU54</accession>
<dbReference type="PROSITE" id="PS51257">
    <property type="entry name" value="PROKAR_LIPOPROTEIN"/>
    <property type="match status" value="1"/>
</dbReference>
<name>A0A1Q2GU54_9GAMM</name>
<dbReference type="KEGG" id="paln:B0W48_01865"/>
<gene>
    <name evidence="1" type="ORF">B0W48_01865</name>
</gene>
<reference evidence="1 2" key="1">
    <citation type="submission" date="2017-02" db="EMBL/GenBank/DDBJ databases">
        <title>Complete genome sequence of the cold-active Pseudoalteromonas aliena strain EH1 isolated from Arctic seawater.</title>
        <authorList>
            <person name="Kim E."/>
            <person name="Heo E."/>
            <person name="Kim H."/>
            <person name="Kim D."/>
        </authorList>
    </citation>
    <scope>NUCLEOTIDE SEQUENCE [LARGE SCALE GENOMIC DNA]</scope>
    <source>
        <strain evidence="1 2">EH1</strain>
    </source>
</reference>
<dbReference type="RefSeq" id="WP_077535379.1">
    <property type="nucleotide sequence ID" value="NZ_CANLYY010000080.1"/>
</dbReference>
<evidence type="ECO:0000313" key="1">
    <source>
        <dbReference type="EMBL" id="AQP98653.1"/>
    </source>
</evidence>
<dbReference type="AlphaFoldDB" id="A0A1Q2GU54"/>
<sequence>MTEYLKRYSTYFLLLFIVGCAATTETKVDTFDGKKRITMSPGKVYKESIWASPESLIWANIEWSENNSETILFSVQTIGSMPSSVKININGEITELKSSAQSSITDTNLMGRAAGQKTFTINQKEFLRIINSEKSTIRVVTTSNEFVDGILSKDEPESFIRGAKKVAKKLNW</sequence>